<feature type="non-terminal residue" evidence="13">
    <location>
        <position position="1"/>
    </location>
</feature>
<dbReference type="SUPFAM" id="SSF49599">
    <property type="entry name" value="TRAF domain-like"/>
    <property type="match status" value="1"/>
</dbReference>
<dbReference type="EMBL" id="CP092878">
    <property type="protein sequence ID" value="UYV78326.1"/>
    <property type="molecule type" value="Genomic_DNA"/>
</dbReference>
<dbReference type="Pfam" id="PF03145">
    <property type="entry name" value="Sina_TRAF"/>
    <property type="match status" value="1"/>
</dbReference>
<comment type="catalytic activity">
    <reaction evidence="1 10">
        <text>S-ubiquitinyl-[E2 ubiquitin-conjugating enzyme]-L-cysteine + [acceptor protein]-L-lysine = [E2 ubiquitin-conjugating enzyme]-L-cysteine + N(6)-ubiquitinyl-[acceptor protein]-L-lysine.</text>
        <dbReference type="EC" id="2.3.2.27"/>
    </reaction>
</comment>
<dbReference type="Proteomes" id="UP001235939">
    <property type="component" value="Chromosome 16"/>
</dbReference>
<dbReference type="EC" id="2.3.2.27" evidence="10"/>
<dbReference type="InterPro" id="IPR013010">
    <property type="entry name" value="Znf_SIAH"/>
</dbReference>
<keyword evidence="8 10" id="KW-0862">Zinc</keyword>
<keyword evidence="6 9" id="KW-0863">Zinc-finger</keyword>
<dbReference type="InterPro" id="IPR013083">
    <property type="entry name" value="Znf_RING/FYVE/PHD"/>
</dbReference>
<dbReference type="InterPro" id="IPR008974">
    <property type="entry name" value="TRAF-like"/>
</dbReference>
<reference evidence="13 14" key="1">
    <citation type="submission" date="2022-01" db="EMBL/GenBank/DDBJ databases">
        <title>A chromosomal length assembly of Cordylochernes scorpioides.</title>
        <authorList>
            <person name="Zeh D."/>
            <person name="Zeh J."/>
        </authorList>
    </citation>
    <scope>NUCLEOTIDE SEQUENCE [LARGE SCALE GENOMIC DNA]</scope>
    <source>
        <strain evidence="13">IN4F17</strain>
        <tissue evidence="13">Whole Body</tissue>
    </source>
</reference>
<dbReference type="PROSITE" id="PS50089">
    <property type="entry name" value="ZF_RING_2"/>
    <property type="match status" value="1"/>
</dbReference>
<protein>
    <recommendedName>
        <fullName evidence="10">E3 ubiquitin-protein ligase</fullName>
        <ecNumber evidence="10">2.3.2.27</ecNumber>
    </recommendedName>
</protein>
<evidence type="ECO:0000256" key="5">
    <source>
        <dbReference type="ARBA" id="ARBA00022723"/>
    </source>
</evidence>
<evidence type="ECO:0000313" key="14">
    <source>
        <dbReference type="Proteomes" id="UP001235939"/>
    </source>
</evidence>
<evidence type="ECO:0000259" key="12">
    <source>
        <dbReference type="PROSITE" id="PS51081"/>
    </source>
</evidence>
<evidence type="ECO:0000256" key="9">
    <source>
        <dbReference type="PROSITE-ProRule" id="PRU00455"/>
    </source>
</evidence>
<evidence type="ECO:0000256" key="6">
    <source>
        <dbReference type="ARBA" id="ARBA00022771"/>
    </source>
</evidence>
<sequence length="311" mass="34489">MQCQPNSPKHKQWVRGSTVIQPGGRRLGGLLGQCANMANVIAARPNNSCELDPGFDWALVTMAYHRLNYTPPNKPSEPCLINLVSRIASKRFNQQPRCAATASLVGGSSSSSIANAELASAFECPVCFDYVLPPILQCRNGHLVCSTCRPKVQNCPTCRSPMGAVDAGNIRNLAMEKVASTVLFPCKYSISGCPAEFLHTEKTEHEELCEFRPYLCPCPGASCKWMGNLEEVMAHLMQSHKTITTLQGEDIVFLATDINLAGAVDWVMMQSCFRHHFMLVLEKQEKYDGYQQFYALVQLIGSRKQAENFIY</sequence>
<dbReference type="PANTHER" id="PTHR45877">
    <property type="entry name" value="E3 UBIQUITIN-PROTEIN LIGASE SIAH2"/>
    <property type="match status" value="1"/>
</dbReference>
<evidence type="ECO:0000256" key="3">
    <source>
        <dbReference type="ARBA" id="ARBA00009119"/>
    </source>
</evidence>
<evidence type="ECO:0000259" key="11">
    <source>
        <dbReference type="PROSITE" id="PS50089"/>
    </source>
</evidence>
<keyword evidence="4" id="KW-0808">Transferase</keyword>
<gene>
    <name evidence="13" type="ORF">LAZ67_16000984</name>
</gene>
<dbReference type="InterPro" id="IPR001841">
    <property type="entry name" value="Znf_RING"/>
</dbReference>
<comment type="domain">
    <text evidence="10">The RING-type zinc finger domain is essential for ubiquitin ligase activity.</text>
</comment>
<evidence type="ECO:0000313" key="13">
    <source>
        <dbReference type="EMBL" id="UYV78326.1"/>
    </source>
</evidence>
<evidence type="ECO:0000256" key="8">
    <source>
        <dbReference type="ARBA" id="ARBA00022833"/>
    </source>
</evidence>
<evidence type="ECO:0000256" key="1">
    <source>
        <dbReference type="ARBA" id="ARBA00000900"/>
    </source>
</evidence>
<dbReference type="InterPro" id="IPR004162">
    <property type="entry name" value="SINA-like_animal"/>
</dbReference>
<dbReference type="PROSITE" id="PS51081">
    <property type="entry name" value="ZF_SIAH"/>
    <property type="match status" value="1"/>
</dbReference>
<evidence type="ECO:0000256" key="10">
    <source>
        <dbReference type="RuleBase" id="RU201113"/>
    </source>
</evidence>
<comment type="domain">
    <text evidence="10">The SBD domain (substrate-binding domain) mediates the interaction with substrate proteins. It is related to the TRAF family.</text>
</comment>
<dbReference type="InterPro" id="IPR049548">
    <property type="entry name" value="Sina-like_RING"/>
</dbReference>
<dbReference type="Pfam" id="PF21362">
    <property type="entry name" value="Sina_RING"/>
    <property type="match status" value="1"/>
</dbReference>
<evidence type="ECO:0000256" key="7">
    <source>
        <dbReference type="ARBA" id="ARBA00022786"/>
    </source>
</evidence>
<comment type="pathway">
    <text evidence="2 10">Protein modification; protein ubiquitination.</text>
</comment>
<evidence type="ECO:0000256" key="4">
    <source>
        <dbReference type="ARBA" id="ARBA00022679"/>
    </source>
</evidence>
<evidence type="ECO:0000256" key="2">
    <source>
        <dbReference type="ARBA" id="ARBA00004906"/>
    </source>
</evidence>
<proteinExistence type="inferred from homology"/>
<dbReference type="PANTHER" id="PTHR45877:SF2">
    <property type="entry name" value="E3 UBIQUITIN-PROTEIN LIGASE SINA-RELATED"/>
    <property type="match status" value="1"/>
</dbReference>
<dbReference type="InterPro" id="IPR018121">
    <property type="entry name" value="7-in-absentia-prot_TRAF-dom"/>
</dbReference>
<dbReference type="SUPFAM" id="SSF57850">
    <property type="entry name" value="RING/U-box"/>
    <property type="match status" value="1"/>
</dbReference>
<keyword evidence="5 10" id="KW-0479">Metal-binding</keyword>
<organism evidence="13 14">
    <name type="scientific">Cordylochernes scorpioides</name>
    <dbReference type="NCBI Taxonomy" id="51811"/>
    <lineage>
        <taxon>Eukaryota</taxon>
        <taxon>Metazoa</taxon>
        <taxon>Ecdysozoa</taxon>
        <taxon>Arthropoda</taxon>
        <taxon>Chelicerata</taxon>
        <taxon>Arachnida</taxon>
        <taxon>Pseudoscorpiones</taxon>
        <taxon>Cheliferoidea</taxon>
        <taxon>Chernetidae</taxon>
        <taxon>Cordylochernes</taxon>
    </lineage>
</organism>
<name>A0ABY6LB00_9ARAC</name>
<feature type="domain" description="SIAH-type" evidence="12">
    <location>
        <begin position="181"/>
        <end position="241"/>
    </location>
</feature>
<dbReference type="Gene3D" id="2.60.210.10">
    <property type="entry name" value="Apoptosis, Tumor Necrosis Factor Receptor Associated Protein 2, Chain A"/>
    <property type="match status" value="1"/>
</dbReference>
<dbReference type="Gene3D" id="3.30.40.10">
    <property type="entry name" value="Zinc/RING finger domain, C3HC4 (zinc finger)"/>
    <property type="match status" value="2"/>
</dbReference>
<comment type="function">
    <text evidence="10">E3 ubiquitin-protein ligase that mediates ubiquitination and subsequent proteasomal degradation of target proteins. E3 ubiquitin ligases accept ubiquitin from an E2 ubiquitin-conjugating enzyme in the form of a thioester and then directly transfers the ubiquitin to targeted substrates.</text>
</comment>
<keyword evidence="7 10" id="KW-0833">Ubl conjugation pathway</keyword>
<comment type="similarity">
    <text evidence="3 10">Belongs to the SINA (Seven in absentia) family.</text>
</comment>
<dbReference type="Pfam" id="PF21361">
    <property type="entry name" value="Sina_ZnF"/>
    <property type="match status" value="1"/>
</dbReference>
<feature type="domain" description="RING-type" evidence="11">
    <location>
        <begin position="124"/>
        <end position="159"/>
    </location>
</feature>
<keyword evidence="14" id="KW-1185">Reference proteome</keyword>
<accession>A0ABY6LB00</accession>